<organism evidence="1">
    <name type="scientific">marine metagenome</name>
    <dbReference type="NCBI Taxonomy" id="408172"/>
    <lineage>
        <taxon>unclassified sequences</taxon>
        <taxon>metagenomes</taxon>
        <taxon>ecological metagenomes</taxon>
    </lineage>
</organism>
<evidence type="ECO:0000313" key="1">
    <source>
        <dbReference type="EMBL" id="SVA22442.1"/>
    </source>
</evidence>
<dbReference type="PROSITE" id="PS51257">
    <property type="entry name" value="PROKAR_LIPOPROTEIN"/>
    <property type="match status" value="1"/>
</dbReference>
<dbReference type="EMBL" id="UINC01005614">
    <property type="protein sequence ID" value="SVA22442.1"/>
    <property type="molecule type" value="Genomic_DNA"/>
</dbReference>
<proteinExistence type="predicted"/>
<name>A0A381U2H7_9ZZZZ</name>
<protein>
    <submittedName>
        <fullName evidence="1">Uncharacterized protein</fullName>
    </submittedName>
</protein>
<accession>A0A381U2H7</accession>
<reference evidence="1" key="1">
    <citation type="submission" date="2018-05" db="EMBL/GenBank/DDBJ databases">
        <authorList>
            <person name="Lanie J.A."/>
            <person name="Ng W.-L."/>
            <person name="Kazmierczak K.M."/>
            <person name="Andrzejewski T.M."/>
            <person name="Davidsen T.M."/>
            <person name="Wayne K.J."/>
            <person name="Tettelin H."/>
            <person name="Glass J.I."/>
            <person name="Rusch D."/>
            <person name="Podicherti R."/>
            <person name="Tsui H.-C.T."/>
            <person name="Winkler M.E."/>
        </authorList>
    </citation>
    <scope>NUCLEOTIDE SEQUENCE</scope>
</reference>
<sequence length="74" mass="8397">MNKSFFLPFLFVIIALACTTEENIVVPKQLNGVIEEPSIEKLPYFELTTTDGKITTDQFLVDSKPEFLLFISPN</sequence>
<dbReference type="AlphaFoldDB" id="A0A381U2H7"/>
<gene>
    <name evidence="1" type="ORF">METZ01_LOCUS75296</name>
</gene>